<dbReference type="NCBIfam" id="TIGR03427">
    <property type="entry name" value="ABC_peri_uca"/>
    <property type="match status" value="1"/>
</dbReference>
<dbReference type="AlphaFoldDB" id="A0A8J2XMT4"/>
<keyword evidence="3" id="KW-0732">Signal</keyword>
<keyword evidence="5" id="KW-0418">Kinase</keyword>
<evidence type="ECO:0000313" key="5">
    <source>
        <dbReference type="EMBL" id="GGA80962.1"/>
    </source>
</evidence>
<evidence type="ECO:0000256" key="3">
    <source>
        <dbReference type="ARBA" id="ARBA00022729"/>
    </source>
</evidence>
<accession>A0A8J2XMT4</accession>
<dbReference type="InterPro" id="IPR015168">
    <property type="entry name" value="SsuA/THI5"/>
</dbReference>
<dbReference type="Proteomes" id="UP000619743">
    <property type="component" value="Unassembled WGS sequence"/>
</dbReference>
<feature type="domain" description="SsuA/THI5-like" evidence="4">
    <location>
        <begin position="101"/>
        <end position="279"/>
    </location>
</feature>
<proteinExistence type="inferred from homology"/>
<dbReference type="PANTHER" id="PTHR30024">
    <property type="entry name" value="ALIPHATIC SULFONATES-BINDING PROTEIN-RELATED"/>
    <property type="match status" value="1"/>
</dbReference>
<dbReference type="Gene3D" id="3.40.190.10">
    <property type="entry name" value="Periplasmic binding protein-like II"/>
    <property type="match status" value="2"/>
</dbReference>
<name>A0A8J2XMT4_9GAMM</name>
<dbReference type="PANTHER" id="PTHR30024:SF47">
    <property type="entry name" value="TAURINE-BINDING PERIPLASMIC PROTEIN"/>
    <property type="match status" value="1"/>
</dbReference>
<comment type="similarity">
    <text evidence="2">Belongs to the bacterial solute-binding protein SsuA/TauA family.</text>
</comment>
<comment type="caution">
    <text evidence="5">The sequence shown here is derived from an EMBL/GenBank/DDBJ whole genome shotgun (WGS) entry which is preliminary data.</text>
</comment>
<organism evidence="5 6">
    <name type="scientific">Neiella marina</name>
    <dbReference type="NCBI Taxonomy" id="508461"/>
    <lineage>
        <taxon>Bacteria</taxon>
        <taxon>Pseudomonadati</taxon>
        <taxon>Pseudomonadota</taxon>
        <taxon>Gammaproteobacteria</taxon>
        <taxon>Alteromonadales</taxon>
        <taxon>Echinimonadaceae</taxon>
        <taxon>Neiella</taxon>
    </lineage>
</organism>
<gene>
    <name evidence="5" type="ORF">GCM10011369_23640</name>
</gene>
<dbReference type="EMBL" id="BMDX01000011">
    <property type="protein sequence ID" value="GGA80962.1"/>
    <property type="molecule type" value="Genomic_DNA"/>
</dbReference>
<evidence type="ECO:0000256" key="2">
    <source>
        <dbReference type="ARBA" id="ARBA00010742"/>
    </source>
</evidence>
<dbReference type="SUPFAM" id="SSF53850">
    <property type="entry name" value="Periplasmic binding protein-like II"/>
    <property type="match status" value="1"/>
</dbReference>
<evidence type="ECO:0000256" key="1">
    <source>
        <dbReference type="ARBA" id="ARBA00004418"/>
    </source>
</evidence>
<dbReference type="Pfam" id="PF09084">
    <property type="entry name" value="NMT1"/>
    <property type="match status" value="1"/>
</dbReference>
<dbReference type="GO" id="GO:0042597">
    <property type="term" value="C:periplasmic space"/>
    <property type="evidence" value="ECO:0007669"/>
    <property type="project" value="UniProtKB-SubCell"/>
</dbReference>
<dbReference type="InterPro" id="IPR017793">
    <property type="entry name" value="ABC_transptr_urea-assoc_sub-bd"/>
</dbReference>
<protein>
    <submittedName>
        <fullName evidence="5">Lipid kinase</fullName>
    </submittedName>
</protein>
<comment type="subcellular location">
    <subcellularLocation>
        <location evidence="1">Periplasm</location>
    </subcellularLocation>
</comment>
<keyword evidence="5" id="KW-0808">Transferase</keyword>
<keyword evidence="6" id="KW-1185">Reference proteome</keyword>
<evidence type="ECO:0000259" key="4">
    <source>
        <dbReference type="Pfam" id="PF09084"/>
    </source>
</evidence>
<sequence length="396" mass="42356">MPQVSLGELNAHIQNRKTQIELTAIACLRSSKITKVRLAMLQVFRSVKRVAAVVSICALTMFGTAQATEKTEFKLAWTIYVGWMPWDYGAASGIVDKWADKYGIKIEVVQINDYVESINQFTAGQFDATVMTNMDALTIPAASGVDSTALIVGDFSNGNDGIVLKGEKSLKDIKGQNVNLVELSVSHYLLARGLESVGMTERDVTVVNTSDADLVAAFTTSGVTAVTTWNPLLSEITAMPKTSKVFDSSMIPGEIIDLLVVNTDTLKANPKLGKALTGAWYEIMATMSGSDEAAVKAKTFMAEASGTDLIGYEAQLASTKMFYKPADAVAFTNSAKLTATMEKVSEFSFEHGLLGEGAPDAGFIGIETPAGVFGDKGNIKLRFDPSYMAMAAEGAL</sequence>
<reference evidence="6" key="1">
    <citation type="journal article" date="2019" name="Int. J. Syst. Evol. Microbiol.">
        <title>The Global Catalogue of Microorganisms (GCM) 10K type strain sequencing project: providing services to taxonomists for standard genome sequencing and annotation.</title>
        <authorList>
            <consortium name="The Broad Institute Genomics Platform"/>
            <consortium name="The Broad Institute Genome Sequencing Center for Infectious Disease"/>
            <person name="Wu L."/>
            <person name="Ma J."/>
        </authorList>
    </citation>
    <scope>NUCLEOTIDE SEQUENCE [LARGE SCALE GENOMIC DNA]</scope>
    <source>
        <strain evidence="6">CGMCC 1.10130</strain>
    </source>
</reference>
<evidence type="ECO:0000313" key="6">
    <source>
        <dbReference type="Proteomes" id="UP000619743"/>
    </source>
</evidence>
<dbReference type="GO" id="GO:0016301">
    <property type="term" value="F:kinase activity"/>
    <property type="evidence" value="ECO:0007669"/>
    <property type="project" value="UniProtKB-KW"/>
</dbReference>